<sequence>MNADIQNFDLKTGRTYLASDVLKNFEKGFECSSTVSATPKSRNFVKRFVATLEKRNRNDYGECVADDEFLKCYARENTDSKKWCQSEEDFERMLFEEEVLNNRRSSLSSKSCDSIDVPLKLSKSPRSKKTRKSVEYLELPSGYRGRQSLELRRQSENYRTNEECTQHIYAVPWNGRNDKSKKAMSLEANKNSNFDKYLYTSEQFPKKTSQRKSLKNAILTIFGRGKSKKTTKTQFNDDLDVFENPSITRIPKIGESSRPKSNIGMIRVNSVQSVGNDNLNFENPREDTTLTTFQNRNVSLMKRDALLRYSSMQTLAAEHPFYTQRNSKYQFPHLNDRRYYIREDSIYQPGISTIEENHDRNHVEPSNVKKLSKLQNYPRAKPEAVYDVPISRRRFTMHDQLREEEEIHNSYLMNSRYANVAV</sequence>
<name>A0AAJ7BYF4_CEPCN</name>
<accession>A0AAJ7BYF4</accession>
<evidence type="ECO:0000313" key="2">
    <source>
        <dbReference type="RefSeq" id="XP_015596827.1"/>
    </source>
</evidence>
<proteinExistence type="predicted"/>
<dbReference type="KEGG" id="ccin:107268508"/>
<reference evidence="2" key="1">
    <citation type="submission" date="2025-08" db="UniProtKB">
        <authorList>
            <consortium name="RefSeq"/>
        </authorList>
    </citation>
    <scope>IDENTIFICATION</scope>
</reference>
<dbReference type="Proteomes" id="UP000694920">
    <property type="component" value="Unplaced"/>
</dbReference>
<organism evidence="1 2">
    <name type="scientific">Cephus cinctus</name>
    <name type="common">Wheat stem sawfly</name>
    <dbReference type="NCBI Taxonomy" id="211228"/>
    <lineage>
        <taxon>Eukaryota</taxon>
        <taxon>Metazoa</taxon>
        <taxon>Ecdysozoa</taxon>
        <taxon>Arthropoda</taxon>
        <taxon>Hexapoda</taxon>
        <taxon>Insecta</taxon>
        <taxon>Pterygota</taxon>
        <taxon>Neoptera</taxon>
        <taxon>Endopterygota</taxon>
        <taxon>Hymenoptera</taxon>
        <taxon>Cephoidea</taxon>
        <taxon>Cephidae</taxon>
        <taxon>Cephus</taxon>
    </lineage>
</organism>
<keyword evidence="1" id="KW-1185">Reference proteome</keyword>
<evidence type="ECO:0000313" key="1">
    <source>
        <dbReference type="Proteomes" id="UP000694920"/>
    </source>
</evidence>
<protein>
    <submittedName>
        <fullName evidence="2">Uncharacterized protein LOC107268508</fullName>
    </submittedName>
</protein>
<dbReference type="RefSeq" id="XP_015596827.1">
    <property type="nucleotide sequence ID" value="XM_015741341.2"/>
</dbReference>
<dbReference type="GeneID" id="107268508"/>
<dbReference type="AlphaFoldDB" id="A0AAJ7BYF4"/>
<gene>
    <name evidence="2" type="primary">LOC107268508</name>
</gene>